<dbReference type="EMBL" id="FMYH01000007">
    <property type="protein sequence ID" value="SDD37870.1"/>
    <property type="molecule type" value="Genomic_DNA"/>
</dbReference>
<dbReference type="STRING" id="1814289.SAMN05216410_3207"/>
<gene>
    <name evidence="2" type="ORF">SAMN05216410_3207</name>
</gene>
<feature type="transmembrane region" description="Helical" evidence="1">
    <location>
        <begin position="131"/>
        <end position="151"/>
    </location>
</feature>
<dbReference type="Pfam" id="PF03806">
    <property type="entry name" value="ABG_transport"/>
    <property type="match status" value="1"/>
</dbReference>
<dbReference type="Proteomes" id="UP000199039">
    <property type="component" value="Unassembled WGS sequence"/>
</dbReference>
<keyword evidence="1" id="KW-1133">Transmembrane helix</keyword>
<proteinExistence type="predicted"/>
<feature type="transmembrane region" description="Helical" evidence="1">
    <location>
        <begin position="181"/>
        <end position="201"/>
    </location>
</feature>
<dbReference type="PANTHER" id="PTHR30282">
    <property type="entry name" value="P-AMINOBENZOYL GLUTAMATE TRANSPORTER"/>
    <property type="match status" value="1"/>
</dbReference>
<feature type="transmembrane region" description="Helical" evidence="1">
    <location>
        <begin position="413"/>
        <end position="438"/>
    </location>
</feature>
<organism evidence="2 3">
    <name type="scientific">Sanguibacter gelidistatuariae</name>
    <dbReference type="NCBI Taxonomy" id="1814289"/>
    <lineage>
        <taxon>Bacteria</taxon>
        <taxon>Bacillati</taxon>
        <taxon>Actinomycetota</taxon>
        <taxon>Actinomycetes</taxon>
        <taxon>Micrococcales</taxon>
        <taxon>Sanguibacteraceae</taxon>
        <taxon>Sanguibacter</taxon>
    </lineage>
</organism>
<keyword evidence="1" id="KW-0472">Membrane</keyword>
<dbReference type="AlphaFoldDB" id="A0A1G6U910"/>
<dbReference type="OrthoDB" id="3314392at2"/>
<feature type="transmembrane region" description="Helical" evidence="1">
    <location>
        <begin position="36"/>
        <end position="55"/>
    </location>
</feature>
<dbReference type="GO" id="GO:0015558">
    <property type="term" value="F:secondary active p-aminobenzoyl-glutamate transmembrane transporter activity"/>
    <property type="evidence" value="ECO:0007669"/>
    <property type="project" value="InterPro"/>
</dbReference>
<keyword evidence="3" id="KW-1185">Reference proteome</keyword>
<name>A0A1G6U910_9MICO</name>
<feature type="transmembrane region" description="Helical" evidence="1">
    <location>
        <begin position="474"/>
        <end position="497"/>
    </location>
</feature>
<dbReference type="InterPro" id="IPR004697">
    <property type="entry name" value="AbgT"/>
</dbReference>
<protein>
    <submittedName>
        <fullName evidence="2">Aminobenzoyl-glutamate transport protein</fullName>
    </submittedName>
</protein>
<dbReference type="RefSeq" id="WP_093185076.1">
    <property type="nucleotide sequence ID" value="NZ_FMYH01000007.1"/>
</dbReference>
<feature type="transmembrane region" description="Helical" evidence="1">
    <location>
        <begin position="304"/>
        <end position="326"/>
    </location>
</feature>
<feature type="transmembrane region" description="Helical" evidence="1">
    <location>
        <begin position="347"/>
        <end position="366"/>
    </location>
</feature>
<evidence type="ECO:0000313" key="3">
    <source>
        <dbReference type="Proteomes" id="UP000199039"/>
    </source>
</evidence>
<feature type="transmembrane region" description="Helical" evidence="1">
    <location>
        <begin position="444"/>
        <end position="462"/>
    </location>
</feature>
<reference evidence="2 3" key="1">
    <citation type="submission" date="2016-09" db="EMBL/GenBank/DDBJ databases">
        <authorList>
            <person name="Capua I."/>
            <person name="De Benedictis P."/>
            <person name="Joannis T."/>
            <person name="Lombin L.H."/>
            <person name="Cattoli G."/>
        </authorList>
    </citation>
    <scope>NUCLEOTIDE SEQUENCE [LARGE SCALE GENOMIC DNA]</scope>
    <source>
        <strain evidence="2 3">ISLP-3</strain>
    </source>
</reference>
<feature type="transmembrane region" description="Helical" evidence="1">
    <location>
        <begin position="277"/>
        <end position="298"/>
    </location>
</feature>
<dbReference type="GO" id="GO:1902604">
    <property type="term" value="P:p-aminobenzoyl-glutamate transmembrane transport"/>
    <property type="evidence" value="ECO:0007669"/>
    <property type="project" value="InterPro"/>
</dbReference>
<evidence type="ECO:0000313" key="2">
    <source>
        <dbReference type="EMBL" id="SDD37870.1"/>
    </source>
</evidence>
<keyword evidence="1" id="KW-0812">Transmembrane</keyword>
<dbReference type="PANTHER" id="PTHR30282:SF0">
    <property type="entry name" value="P-AMINOBENZOYL-GLUTAMATE TRANSPORT PROTEIN"/>
    <property type="match status" value="1"/>
</dbReference>
<accession>A0A1G6U910</accession>
<evidence type="ECO:0000256" key="1">
    <source>
        <dbReference type="SAM" id="Phobius"/>
    </source>
</evidence>
<feature type="transmembrane region" description="Helical" evidence="1">
    <location>
        <begin position="227"/>
        <end position="245"/>
    </location>
</feature>
<sequence>MSKTPVAADTSKAKRSPLQAVLDGVEAVGDKVPHPAIIFVVLIGIVMAGSQIFAWTGASVTYENANIVTDEIETITVSVRSLLDADGIKFIFTSAVDNFNNFGVVGVILVAMLGVGLAEEVGLISAMIRRLVILTHPRLITFMVVFLGVLSSVATDAGYLVLIPLGAAIFHSLGRHPLAGLAAAFGGVAAGFGVNILITPFDGMVTEVANEALHTVSPLTLDVTANLYFGIVSTLFVAIVCTIITDKFVEPRLGAYEGAPPEHTDALDDDEKRGLKFAFRAMIVSVLVLLALALPTGAPLKGSFLSAIIFVVMAVFLATGIAYGYGAKTIKSSTDIINPIVKTFSGLAGLIFLLLIISQFIAYFNYSNLATVGAVNMADALEESNVSSFWLLLGFVAIVLLVDVVMPGGLPAWAILAPIFVPLFWNLGVGPDVVLAAYRVGDSPMNALTPLMPYFALIVTFAQKYRPKAGVGTIVSLMLPYSTVLIVTWTALFLAWFGLGLPFGPGDIPHP</sequence>
<feature type="transmembrane region" description="Helical" evidence="1">
    <location>
        <begin position="99"/>
        <end position="119"/>
    </location>
</feature>
<feature type="transmembrane region" description="Helical" evidence="1">
    <location>
        <begin position="386"/>
        <end position="406"/>
    </location>
</feature>